<dbReference type="Pfam" id="PF00561">
    <property type="entry name" value="Abhydrolase_1"/>
    <property type="match status" value="1"/>
</dbReference>
<dbReference type="Proteomes" id="UP000290649">
    <property type="component" value="Unassembled WGS sequence"/>
</dbReference>
<gene>
    <name evidence="2" type="ORF">DS745_11400</name>
</gene>
<sequence length="268" mass="30622">MTITKEFAEVNDGKLYYELSGEGEAILFIHGLFLDSKLWDKQFYEFSKTNKVIRLDLRGFGHTEITEKSFSNFDDLKALLEYLNIDKVHIVGLSLGSLIALEFALVYPEFVESLVLCSMKLSRDESPALQNARRDFWSAYQSGDMYTCVNLSEQLWLQGQGPAGITSAENRILYREMIESNLSKPKIKSKPIFLENIEKKLDDIKVRTLIVSGELDFEDYRLAAGELCEKIKGSEKISFEKSAHLMNLNEPVLFNRTIAEFISKTQNS</sequence>
<dbReference type="GO" id="GO:0016787">
    <property type="term" value="F:hydrolase activity"/>
    <property type="evidence" value="ECO:0007669"/>
    <property type="project" value="UniProtKB-KW"/>
</dbReference>
<dbReference type="InterPro" id="IPR000073">
    <property type="entry name" value="AB_hydrolase_1"/>
</dbReference>
<comment type="caution">
    <text evidence="2">The sequence shown here is derived from an EMBL/GenBank/DDBJ whole genome shotgun (WGS) entry which is preliminary data.</text>
</comment>
<dbReference type="AlphaFoldDB" id="A0A4Q0VS87"/>
<name>A0A4Q0VS87_9BACI</name>
<keyword evidence="2" id="KW-0378">Hydrolase</keyword>
<dbReference type="EMBL" id="QOUX01000037">
    <property type="protein sequence ID" value="RXJ00659.1"/>
    <property type="molecule type" value="Genomic_DNA"/>
</dbReference>
<organism evidence="2 3">
    <name type="scientific">Anaerobacillus alkaliphilus</name>
    <dbReference type="NCBI Taxonomy" id="1548597"/>
    <lineage>
        <taxon>Bacteria</taxon>
        <taxon>Bacillati</taxon>
        <taxon>Bacillota</taxon>
        <taxon>Bacilli</taxon>
        <taxon>Bacillales</taxon>
        <taxon>Bacillaceae</taxon>
        <taxon>Anaerobacillus</taxon>
    </lineage>
</organism>
<dbReference type="OrthoDB" id="9808398at2"/>
<evidence type="ECO:0000313" key="2">
    <source>
        <dbReference type="EMBL" id="RXJ00659.1"/>
    </source>
</evidence>
<dbReference type="Gene3D" id="3.40.50.1820">
    <property type="entry name" value="alpha/beta hydrolase"/>
    <property type="match status" value="1"/>
</dbReference>
<dbReference type="InterPro" id="IPR029058">
    <property type="entry name" value="AB_hydrolase_fold"/>
</dbReference>
<proteinExistence type="predicted"/>
<dbReference type="PANTHER" id="PTHR43798">
    <property type="entry name" value="MONOACYLGLYCEROL LIPASE"/>
    <property type="match status" value="1"/>
</dbReference>
<reference evidence="2 3" key="1">
    <citation type="journal article" date="2019" name="Int. J. Syst. Evol. Microbiol.">
        <title>Anaerobacillus alkaliphilus sp. nov., a novel alkaliphilic and moderately halophilic bacterium.</title>
        <authorList>
            <person name="Borsodi A.K."/>
            <person name="Aszalos J.M."/>
            <person name="Bihari P."/>
            <person name="Nagy I."/>
            <person name="Schumann P."/>
            <person name="Sproer C."/>
            <person name="Kovacs A.L."/>
            <person name="Boka K."/>
            <person name="Dobosy P."/>
            <person name="Ovari M."/>
            <person name="Szili-Kovacs T."/>
            <person name="Toth E."/>
        </authorList>
    </citation>
    <scope>NUCLEOTIDE SEQUENCE [LARGE SCALE GENOMIC DNA]</scope>
    <source>
        <strain evidence="2 3">B16-10</strain>
    </source>
</reference>
<evidence type="ECO:0000259" key="1">
    <source>
        <dbReference type="Pfam" id="PF00561"/>
    </source>
</evidence>
<keyword evidence="3" id="KW-1185">Reference proteome</keyword>
<dbReference type="RefSeq" id="WP_129078351.1">
    <property type="nucleotide sequence ID" value="NZ_QOUX01000037.1"/>
</dbReference>
<feature type="domain" description="AB hydrolase-1" evidence="1">
    <location>
        <begin position="25"/>
        <end position="132"/>
    </location>
</feature>
<accession>A0A4Q0VS87</accession>
<dbReference type="InterPro" id="IPR050266">
    <property type="entry name" value="AB_hydrolase_sf"/>
</dbReference>
<evidence type="ECO:0000313" key="3">
    <source>
        <dbReference type="Proteomes" id="UP000290649"/>
    </source>
</evidence>
<protein>
    <submittedName>
        <fullName evidence="2">Alpha/beta hydrolase</fullName>
    </submittedName>
</protein>
<dbReference type="PRINTS" id="PR00111">
    <property type="entry name" value="ABHYDROLASE"/>
</dbReference>
<dbReference type="SUPFAM" id="SSF53474">
    <property type="entry name" value="alpha/beta-Hydrolases"/>
    <property type="match status" value="1"/>
</dbReference>